<dbReference type="GO" id="GO:1901135">
    <property type="term" value="P:carbohydrate derivative metabolic process"/>
    <property type="evidence" value="ECO:0007669"/>
    <property type="project" value="UniProtKB-ARBA"/>
</dbReference>
<reference evidence="3" key="1">
    <citation type="journal article" date="2010" name="Int. J. Syst. Evol. Microbiol.">
        <title>Porticoccus litoralis gen. nov., sp. nov., a gammaproteobacterium isolated from the Yellow Sea.</title>
        <authorList>
            <person name="Oh H.M."/>
            <person name="Kim H."/>
            <person name="Kim K.M."/>
            <person name="Min G.S."/>
            <person name="Cho J.C."/>
        </authorList>
    </citation>
    <scope>NUCLEOTIDE SEQUENCE</scope>
    <source>
        <strain evidence="3">DSM 25064</strain>
    </source>
</reference>
<keyword evidence="3" id="KW-0808">Transferase</keyword>
<dbReference type="AlphaFoldDB" id="A0AAW8B5R2"/>
<dbReference type="RefSeq" id="WP_305170648.1">
    <property type="nucleotide sequence ID" value="NZ_JAUUUU010000004.1"/>
</dbReference>
<comment type="caution">
    <text evidence="3">The sequence shown here is derived from an EMBL/GenBank/DDBJ whole genome shotgun (WGS) entry which is preliminary data.</text>
</comment>
<keyword evidence="1" id="KW-0472">Membrane</keyword>
<accession>A0AAW8B5R2</accession>
<name>A0AAW8B5R2_9GAMM</name>
<dbReference type="Gene3D" id="3.40.50.2000">
    <property type="entry name" value="Glycogen Phosphorylase B"/>
    <property type="match status" value="1"/>
</dbReference>
<feature type="transmembrane region" description="Helical" evidence="1">
    <location>
        <begin position="100"/>
        <end position="119"/>
    </location>
</feature>
<keyword evidence="1" id="KW-1133">Transmembrane helix</keyword>
<dbReference type="PANTHER" id="PTHR12526:SF630">
    <property type="entry name" value="GLYCOSYLTRANSFERASE"/>
    <property type="match status" value="1"/>
</dbReference>
<dbReference type="PANTHER" id="PTHR12526">
    <property type="entry name" value="GLYCOSYLTRANSFERASE"/>
    <property type="match status" value="1"/>
</dbReference>
<keyword evidence="4" id="KW-1185">Reference proteome</keyword>
<organism evidence="3 4">
    <name type="scientific">Porticoccus litoralis</name>
    <dbReference type="NCBI Taxonomy" id="434086"/>
    <lineage>
        <taxon>Bacteria</taxon>
        <taxon>Pseudomonadati</taxon>
        <taxon>Pseudomonadota</taxon>
        <taxon>Gammaproteobacteria</taxon>
        <taxon>Cellvibrionales</taxon>
        <taxon>Porticoccaceae</taxon>
        <taxon>Porticoccus</taxon>
    </lineage>
</organism>
<dbReference type="InterPro" id="IPR001296">
    <property type="entry name" value="Glyco_trans_1"/>
</dbReference>
<evidence type="ECO:0000313" key="3">
    <source>
        <dbReference type="EMBL" id="MDP1521034.1"/>
    </source>
</evidence>
<evidence type="ECO:0000313" key="4">
    <source>
        <dbReference type="Proteomes" id="UP001178354"/>
    </source>
</evidence>
<feature type="transmembrane region" description="Helical" evidence="1">
    <location>
        <begin position="75"/>
        <end position="94"/>
    </location>
</feature>
<dbReference type="GO" id="GO:0016757">
    <property type="term" value="F:glycosyltransferase activity"/>
    <property type="evidence" value="ECO:0007669"/>
    <property type="project" value="UniProtKB-KW"/>
</dbReference>
<dbReference type="CDD" id="cd03801">
    <property type="entry name" value="GT4_PimA-like"/>
    <property type="match status" value="1"/>
</dbReference>
<dbReference type="EMBL" id="JAUUUU010000004">
    <property type="protein sequence ID" value="MDP1521034.1"/>
    <property type="molecule type" value="Genomic_DNA"/>
</dbReference>
<dbReference type="Proteomes" id="UP001178354">
    <property type="component" value="Unassembled WGS sequence"/>
</dbReference>
<dbReference type="SUPFAM" id="SSF53756">
    <property type="entry name" value="UDP-Glycosyltransferase/glycogen phosphorylase"/>
    <property type="match status" value="1"/>
</dbReference>
<gene>
    <name evidence="3" type="ORF">Q8A57_08650</name>
</gene>
<keyword evidence="3" id="KW-0328">Glycosyltransferase</keyword>
<protein>
    <submittedName>
        <fullName evidence="3">Glycosyltransferase family 4 protein</fullName>
        <ecNumber evidence="3">2.4.-.-</ecNumber>
    </submittedName>
</protein>
<sequence length="379" mass="41972">MRDRESTILCLHQAAELYGSDRSFLSAVQALAEGGGDLDVILPEEGELADELRAIPGLGLSFFGKGILRKRELQYPFAFIWHLLQGVLFYIRTFSTYRTVYVNTVVMFSALVAACFYRFSSRRIICHVREIPGRRQLLVFRLLLRLSGVELIYNSEATRKAFGLVGQVIYNGVRPAEQLSSAGHSMTVDDPLRLLLIGRINQWKGQDFFVEALGALSSEQVQRMSVRIVGSPFEGYEYLLDTLTARISALGLDATIEVVPFCSDPSPHYQWADYVVVPSTQPEPFGRVAIEAFAFGKPVIAAAHGGLLEIVEPGRSGLLFSAASTHELVQAMVEALEMSADGYAELSQNALQRFESMFSLAGYKANIRAFFFGELQAST</sequence>
<reference evidence="3" key="2">
    <citation type="submission" date="2023-08" db="EMBL/GenBank/DDBJ databases">
        <authorList>
            <person name="Luo J."/>
        </authorList>
    </citation>
    <scope>NUCLEOTIDE SEQUENCE</scope>
    <source>
        <strain evidence="3">DSM 25064</strain>
    </source>
</reference>
<dbReference type="EC" id="2.4.-.-" evidence="3"/>
<feature type="domain" description="Glycosyl transferase family 1" evidence="2">
    <location>
        <begin position="189"/>
        <end position="351"/>
    </location>
</feature>
<proteinExistence type="predicted"/>
<evidence type="ECO:0000259" key="2">
    <source>
        <dbReference type="Pfam" id="PF00534"/>
    </source>
</evidence>
<evidence type="ECO:0000256" key="1">
    <source>
        <dbReference type="SAM" id="Phobius"/>
    </source>
</evidence>
<dbReference type="Pfam" id="PF00534">
    <property type="entry name" value="Glycos_transf_1"/>
    <property type="match status" value="1"/>
</dbReference>
<keyword evidence="1" id="KW-0812">Transmembrane</keyword>